<dbReference type="PATRIC" id="fig|768706.3.peg.2243"/>
<evidence type="ECO:0000313" key="3">
    <source>
        <dbReference type="Proteomes" id="UP000006346"/>
    </source>
</evidence>
<keyword evidence="2" id="KW-0489">Methyltransferase</keyword>
<dbReference type="RefSeq" id="WP_014184640.1">
    <property type="nucleotide sequence ID" value="NC_016584.1"/>
</dbReference>
<dbReference type="InterPro" id="IPR041698">
    <property type="entry name" value="Methyltransf_25"/>
</dbReference>
<dbReference type="Proteomes" id="UP000006346">
    <property type="component" value="Chromosome"/>
</dbReference>
<dbReference type="KEGG" id="dor:Desor_2226"/>
<dbReference type="InterPro" id="IPR029063">
    <property type="entry name" value="SAM-dependent_MTases_sf"/>
</dbReference>
<dbReference type="HOGENOM" id="CLU_069129_8_2_9"/>
<proteinExistence type="predicted"/>
<evidence type="ECO:0000313" key="2">
    <source>
        <dbReference type="EMBL" id="AET67828.1"/>
    </source>
</evidence>
<dbReference type="EMBL" id="CP003108">
    <property type="protein sequence ID" value="AET67828.1"/>
    <property type="molecule type" value="Genomic_DNA"/>
</dbReference>
<evidence type="ECO:0000259" key="1">
    <source>
        <dbReference type="Pfam" id="PF13649"/>
    </source>
</evidence>
<dbReference type="GO" id="GO:0008168">
    <property type="term" value="F:methyltransferase activity"/>
    <property type="evidence" value="ECO:0007669"/>
    <property type="project" value="UniProtKB-KW"/>
</dbReference>
<dbReference type="OrthoDB" id="9757640at2"/>
<dbReference type="CDD" id="cd02440">
    <property type="entry name" value="AdoMet_MTases"/>
    <property type="match status" value="1"/>
</dbReference>
<accession>G7WB47</accession>
<dbReference type="SUPFAM" id="SSF53335">
    <property type="entry name" value="S-adenosyl-L-methionine-dependent methyltransferases"/>
    <property type="match status" value="1"/>
</dbReference>
<dbReference type="Pfam" id="PF13649">
    <property type="entry name" value="Methyltransf_25"/>
    <property type="match status" value="1"/>
</dbReference>
<name>G7WB47_DESOD</name>
<reference evidence="2 3" key="2">
    <citation type="journal article" date="2012" name="J. Bacteriol.">
        <title>Complete genome sequences of Desulfosporosinus orientis DSM765T, Desulfosporosinus youngiae DSM17734T, Desulfosporosinus meridiei DSM13257T, and Desulfosporosinus acidiphilus DSM22704T.</title>
        <authorList>
            <person name="Pester M."/>
            <person name="Brambilla E."/>
            <person name="Alazard D."/>
            <person name="Rattei T."/>
            <person name="Weinmaier T."/>
            <person name="Han J."/>
            <person name="Lucas S."/>
            <person name="Lapidus A."/>
            <person name="Cheng J.F."/>
            <person name="Goodwin L."/>
            <person name="Pitluck S."/>
            <person name="Peters L."/>
            <person name="Ovchinnikova G."/>
            <person name="Teshima H."/>
            <person name="Detter J.C."/>
            <person name="Han C.S."/>
            <person name="Tapia R."/>
            <person name="Land M.L."/>
            <person name="Hauser L."/>
            <person name="Kyrpides N.C."/>
            <person name="Ivanova N.N."/>
            <person name="Pagani I."/>
            <person name="Huntmann M."/>
            <person name="Wei C.L."/>
            <person name="Davenport K.W."/>
            <person name="Daligault H."/>
            <person name="Chain P.S."/>
            <person name="Chen A."/>
            <person name="Mavromatis K."/>
            <person name="Markowitz V."/>
            <person name="Szeto E."/>
            <person name="Mikhailova N."/>
            <person name="Pati A."/>
            <person name="Wagner M."/>
            <person name="Woyke T."/>
            <person name="Ollivier B."/>
            <person name="Klenk H.P."/>
            <person name="Spring S."/>
            <person name="Loy A."/>
        </authorList>
    </citation>
    <scope>NUCLEOTIDE SEQUENCE [LARGE SCALE GENOMIC DNA]</scope>
    <source>
        <strain evidence="3">ATCC 19365 / DSM 765 / NCIMB 8382 / VKM B-1628</strain>
    </source>
</reference>
<reference evidence="3" key="1">
    <citation type="submission" date="2011-11" db="EMBL/GenBank/DDBJ databases">
        <title>Complete sequence of Desulfosporosinus orientis DSM 765.</title>
        <authorList>
            <person name="Lucas S."/>
            <person name="Han J."/>
            <person name="Lapidus A."/>
            <person name="Cheng J.-F."/>
            <person name="Goodwin L."/>
            <person name="Pitluck S."/>
            <person name="Peters L."/>
            <person name="Ovchinnikova G."/>
            <person name="Teshima H."/>
            <person name="Detter J.C."/>
            <person name="Han C."/>
            <person name="Tapia R."/>
            <person name="Land M."/>
            <person name="Hauser L."/>
            <person name="Kyrpides N."/>
            <person name="Ivanova N."/>
            <person name="Pagani I."/>
            <person name="Pester M."/>
            <person name="Spring S."/>
            <person name="Ollivier B."/>
            <person name="Rattei T."/>
            <person name="Klenk H.-P."/>
            <person name="Wagner M."/>
            <person name="Loy A."/>
            <person name="Woyke T."/>
        </authorList>
    </citation>
    <scope>NUCLEOTIDE SEQUENCE [LARGE SCALE GENOMIC DNA]</scope>
    <source>
        <strain evidence="3">ATCC 19365 / DSM 765 / NCIMB 8382 / VKM B-1628</strain>
    </source>
</reference>
<keyword evidence="3" id="KW-1185">Reference proteome</keyword>
<dbReference type="STRING" id="768706.Desor_2226"/>
<dbReference type="Gene3D" id="3.40.50.150">
    <property type="entry name" value="Vaccinia Virus protein VP39"/>
    <property type="match status" value="1"/>
</dbReference>
<organism evidence="2 3">
    <name type="scientific">Desulfosporosinus orientis (strain ATCC 19365 / DSM 765 / NCIMB 8382 / VKM B-1628 / Singapore I)</name>
    <name type="common">Desulfotomaculum orientis</name>
    <dbReference type="NCBI Taxonomy" id="768706"/>
    <lineage>
        <taxon>Bacteria</taxon>
        <taxon>Bacillati</taxon>
        <taxon>Bacillota</taxon>
        <taxon>Clostridia</taxon>
        <taxon>Eubacteriales</taxon>
        <taxon>Desulfitobacteriaceae</taxon>
        <taxon>Desulfosporosinus</taxon>
    </lineage>
</organism>
<dbReference type="GO" id="GO:0032259">
    <property type="term" value="P:methylation"/>
    <property type="evidence" value="ECO:0007669"/>
    <property type="project" value="UniProtKB-KW"/>
</dbReference>
<protein>
    <submittedName>
        <fullName evidence="2">Methyltransferase family protein</fullName>
    </submittedName>
</protein>
<feature type="domain" description="Methyltransferase" evidence="1">
    <location>
        <begin position="40"/>
        <end position="134"/>
    </location>
</feature>
<dbReference type="AlphaFoldDB" id="G7WB47"/>
<sequence length="243" mass="28380">MDDYKNFAQDYEALNPKEEIFLQRDFFSQIIEKYNVKTCLDCACGLGWHLYMINNLGVKCYGSDISPEMIDICKNNLRGTNIELRIEDYCKLSETWERKFDMILCVSSALNHMLEDEDIIRALDSMYERLEENGIVVMFSGISDVLARSRPKLIPARTNHDEAIYHIIEYFDDRVVFNILDVKKTKDSFIHSLNSMTLSLLTKARFEKCVLKTKFTNVNVFGDFDFSTYSEDKSNRLFAILQK</sequence>
<keyword evidence="2" id="KW-0808">Transferase</keyword>
<gene>
    <name evidence="2" type="ordered locus">Desor_2226</name>
</gene>
<dbReference type="eggNOG" id="COG2226">
    <property type="taxonomic scope" value="Bacteria"/>
</dbReference>
<dbReference type="Gene3D" id="2.20.25.110">
    <property type="entry name" value="S-adenosyl-L-methionine-dependent methyltransferases"/>
    <property type="match status" value="1"/>
</dbReference>